<sequence length="341" mass="37221">MAHFICDVCQAVLPQSTLQKHLKRCRRVRFSCLGCRTDLLGDDYLHHNRCFTPEEKAAYETKNTNLYPSAADIKKESTAGDSPAVPYNKAPAVGNLIGQPTLTLPGSHDSTPKTMEPPQPDRTLPTKRGASPLRSKSPIKSVRRDNLSPARARRESTSSDSSSESSDASASSDSSSESSDASTSSDSSSESVDSSKSSHTAPIRRNTITKDSRPTVRTLHDAKSKAAFEMSSVRGVDNWSPTGHLGTDVVRCLKSVIPLFDGPFNIPELIEKARNILLEQPNCKYTAREIEFWIKGSLELKRTVNGYAIFTPSSSQPQIPQQTYSQVSSIFAQPGVFGDDD</sequence>
<keyword evidence="1" id="KW-0862">Zinc</keyword>
<dbReference type="AlphaFoldDB" id="A0A9W8A2U7"/>
<proteinExistence type="predicted"/>
<feature type="compositionally biased region" description="Basic and acidic residues" evidence="2">
    <location>
        <begin position="208"/>
        <end position="223"/>
    </location>
</feature>
<dbReference type="InterPro" id="IPR039999">
    <property type="entry name" value="LYAR"/>
</dbReference>
<evidence type="ECO:0000256" key="1">
    <source>
        <dbReference type="PROSITE-ProRule" id="PRU01145"/>
    </source>
</evidence>
<dbReference type="Gene3D" id="3.30.1490.490">
    <property type="match status" value="1"/>
</dbReference>
<evidence type="ECO:0000313" key="4">
    <source>
        <dbReference type="Proteomes" id="UP001150569"/>
    </source>
</evidence>
<feature type="compositionally biased region" description="Polar residues" evidence="2">
    <location>
        <begin position="98"/>
        <end position="113"/>
    </location>
</feature>
<dbReference type="PANTHER" id="PTHR13100:SF10">
    <property type="entry name" value="CELL GROWTH-REGULATING NUCLEOLAR PROTEIN"/>
    <property type="match status" value="1"/>
</dbReference>
<dbReference type="OrthoDB" id="21474at2759"/>
<dbReference type="EMBL" id="JANBPT010000423">
    <property type="protein sequence ID" value="KAJ1921284.1"/>
    <property type="molecule type" value="Genomic_DNA"/>
</dbReference>
<reference evidence="3" key="1">
    <citation type="submission" date="2022-07" db="EMBL/GenBank/DDBJ databases">
        <title>Phylogenomic reconstructions and comparative analyses of Kickxellomycotina fungi.</title>
        <authorList>
            <person name="Reynolds N.K."/>
            <person name="Stajich J.E."/>
            <person name="Barry K."/>
            <person name="Grigoriev I.V."/>
            <person name="Crous P."/>
            <person name="Smith M.E."/>
        </authorList>
    </citation>
    <scope>NUCLEOTIDE SEQUENCE</scope>
    <source>
        <strain evidence="3">RSA 861</strain>
    </source>
</reference>
<dbReference type="GO" id="GO:0005730">
    <property type="term" value="C:nucleolus"/>
    <property type="evidence" value="ECO:0007669"/>
    <property type="project" value="TreeGrafter"/>
</dbReference>
<dbReference type="GO" id="GO:0008270">
    <property type="term" value="F:zinc ion binding"/>
    <property type="evidence" value="ECO:0007669"/>
    <property type="project" value="UniProtKB-KW"/>
</dbReference>
<protein>
    <recommendedName>
        <fullName evidence="5">Zinc finger C2H2 LYAR-type domain-containing protein</fullName>
    </recommendedName>
</protein>
<dbReference type="PROSITE" id="PS51804">
    <property type="entry name" value="ZF_C2HC_LYAR"/>
    <property type="match status" value="1"/>
</dbReference>
<dbReference type="PANTHER" id="PTHR13100">
    <property type="entry name" value="CELL GROWTH-REGULATING NUCLEOLAR PROTEIN LYAR"/>
    <property type="match status" value="1"/>
</dbReference>
<feature type="compositionally biased region" description="Low complexity" evidence="2">
    <location>
        <begin position="158"/>
        <end position="198"/>
    </location>
</feature>
<accession>A0A9W8A2U7</accession>
<dbReference type="Proteomes" id="UP001150569">
    <property type="component" value="Unassembled WGS sequence"/>
</dbReference>
<keyword evidence="4" id="KW-1185">Reference proteome</keyword>
<comment type="caution">
    <text evidence="3">The sequence shown here is derived from an EMBL/GenBank/DDBJ whole genome shotgun (WGS) entry which is preliminary data.</text>
</comment>
<dbReference type="GO" id="GO:0000122">
    <property type="term" value="P:negative regulation of transcription by RNA polymerase II"/>
    <property type="evidence" value="ECO:0007669"/>
    <property type="project" value="TreeGrafter"/>
</dbReference>
<dbReference type="GO" id="GO:0003677">
    <property type="term" value="F:DNA binding"/>
    <property type="evidence" value="ECO:0007669"/>
    <property type="project" value="InterPro"/>
</dbReference>
<name>A0A9W8A2U7_9FUNG</name>
<organism evidence="3 4">
    <name type="scientific">Tieghemiomyces parasiticus</name>
    <dbReference type="NCBI Taxonomy" id="78921"/>
    <lineage>
        <taxon>Eukaryota</taxon>
        <taxon>Fungi</taxon>
        <taxon>Fungi incertae sedis</taxon>
        <taxon>Zoopagomycota</taxon>
        <taxon>Kickxellomycotina</taxon>
        <taxon>Dimargaritomycetes</taxon>
        <taxon>Dimargaritales</taxon>
        <taxon>Dimargaritaceae</taxon>
        <taxon>Tieghemiomyces</taxon>
    </lineage>
</organism>
<gene>
    <name evidence="3" type="ORF">IWQ60_006805</name>
</gene>
<evidence type="ECO:0000256" key="2">
    <source>
        <dbReference type="SAM" id="MobiDB-lite"/>
    </source>
</evidence>
<feature type="region of interest" description="Disordered" evidence="2">
    <location>
        <begin position="76"/>
        <end position="223"/>
    </location>
</feature>
<dbReference type="GO" id="GO:0006364">
    <property type="term" value="P:rRNA processing"/>
    <property type="evidence" value="ECO:0007669"/>
    <property type="project" value="TreeGrafter"/>
</dbReference>
<keyword evidence="1" id="KW-0863">Zinc-finger</keyword>
<evidence type="ECO:0008006" key="5">
    <source>
        <dbReference type="Google" id="ProtNLM"/>
    </source>
</evidence>
<evidence type="ECO:0000313" key="3">
    <source>
        <dbReference type="EMBL" id="KAJ1921284.1"/>
    </source>
</evidence>
<keyword evidence="1" id="KW-0479">Metal-binding</keyword>
<feature type="compositionally biased region" description="Basic and acidic residues" evidence="2">
    <location>
        <begin position="142"/>
        <end position="157"/>
    </location>
</feature>